<dbReference type="SUPFAM" id="SSF161098">
    <property type="entry name" value="MetI-like"/>
    <property type="match status" value="1"/>
</dbReference>
<protein>
    <submittedName>
        <fullName evidence="9">Phosphonate transport system permease protein</fullName>
    </submittedName>
</protein>
<dbReference type="InterPro" id="IPR035906">
    <property type="entry name" value="MetI-like_sf"/>
</dbReference>
<evidence type="ECO:0000256" key="4">
    <source>
        <dbReference type="ARBA" id="ARBA00022692"/>
    </source>
</evidence>
<feature type="transmembrane region" description="Helical" evidence="7">
    <location>
        <begin position="244"/>
        <end position="264"/>
    </location>
</feature>
<keyword evidence="2 7" id="KW-0813">Transport</keyword>
<keyword evidence="6 7" id="KW-0472">Membrane</keyword>
<comment type="subcellular location">
    <subcellularLocation>
        <location evidence="1 7">Cell membrane</location>
        <topology evidence="1 7">Multi-pass membrane protein</topology>
    </subcellularLocation>
</comment>
<evidence type="ECO:0000256" key="7">
    <source>
        <dbReference type="RuleBase" id="RU363032"/>
    </source>
</evidence>
<evidence type="ECO:0000256" key="1">
    <source>
        <dbReference type="ARBA" id="ARBA00004651"/>
    </source>
</evidence>
<keyword evidence="10" id="KW-1185">Reference proteome</keyword>
<dbReference type="PANTHER" id="PTHR30043">
    <property type="entry name" value="PHOSPHONATES TRANSPORT SYSTEM PERMEASE PROTEIN"/>
    <property type="match status" value="1"/>
</dbReference>
<feature type="transmembrane region" description="Helical" evidence="7">
    <location>
        <begin position="21"/>
        <end position="39"/>
    </location>
</feature>
<keyword evidence="4 7" id="KW-0812">Transmembrane</keyword>
<evidence type="ECO:0000256" key="2">
    <source>
        <dbReference type="ARBA" id="ARBA00022448"/>
    </source>
</evidence>
<feature type="transmembrane region" description="Helical" evidence="7">
    <location>
        <begin position="216"/>
        <end position="238"/>
    </location>
</feature>
<name>A0A1H4DYW9_ALKAM</name>
<keyword evidence="3" id="KW-1003">Cell membrane</keyword>
<dbReference type="GO" id="GO:0015416">
    <property type="term" value="F:ABC-type phosphonate transporter activity"/>
    <property type="evidence" value="ECO:0007669"/>
    <property type="project" value="InterPro"/>
</dbReference>
<dbReference type="InterPro" id="IPR005769">
    <property type="entry name" value="PhnE/PtxC"/>
</dbReference>
<evidence type="ECO:0000313" key="10">
    <source>
        <dbReference type="Proteomes" id="UP000198773"/>
    </source>
</evidence>
<comment type="similarity">
    <text evidence="7">Belongs to the binding-protein-dependent transport system permease family.</text>
</comment>
<gene>
    <name evidence="9" type="ORF">SAMN04488051_106114</name>
</gene>
<dbReference type="STRING" id="152573.SAMN04488051_106114"/>
<dbReference type="PANTHER" id="PTHR30043:SF1">
    <property type="entry name" value="ABC TRANSPORT SYSTEM PERMEASE PROTEIN P69"/>
    <property type="match status" value="1"/>
</dbReference>
<dbReference type="PROSITE" id="PS50928">
    <property type="entry name" value="ABC_TM1"/>
    <property type="match status" value="1"/>
</dbReference>
<feature type="transmembrane region" description="Helical" evidence="7">
    <location>
        <begin position="73"/>
        <end position="102"/>
    </location>
</feature>
<dbReference type="CDD" id="cd06261">
    <property type="entry name" value="TM_PBP2"/>
    <property type="match status" value="1"/>
</dbReference>
<accession>A0A1H4DYW9</accession>
<dbReference type="OrthoDB" id="9808005at2"/>
<feature type="domain" description="ABC transmembrane type-1" evidence="8">
    <location>
        <begin position="78"/>
        <end position="261"/>
    </location>
</feature>
<dbReference type="EMBL" id="FNRM01000006">
    <property type="protein sequence ID" value="SEA77951.1"/>
    <property type="molecule type" value="Genomic_DNA"/>
</dbReference>
<organism evidence="9 10">
    <name type="scientific">Alkalimonas amylolytica</name>
    <dbReference type="NCBI Taxonomy" id="152573"/>
    <lineage>
        <taxon>Bacteria</taxon>
        <taxon>Pseudomonadati</taxon>
        <taxon>Pseudomonadota</taxon>
        <taxon>Gammaproteobacteria</taxon>
        <taxon>Alkalimonas</taxon>
    </lineage>
</organism>
<reference evidence="9 10" key="1">
    <citation type="submission" date="2016-10" db="EMBL/GenBank/DDBJ databases">
        <authorList>
            <person name="de Groot N.N."/>
        </authorList>
    </citation>
    <scope>NUCLEOTIDE SEQUENCE [LARGE SCALE GENOMIC DNA]</scope>
    <source>
        <strain evidence="9 10">CGMCC 1.3430</strain>
    </source>
</reference>
<dbReference type="InterPro" id="IPR000515">
    <property type="entry name" value="MetI-like"/>
</dbReference>
<dbReference type="Gene3D" id="1.10.3720.10">
    <property type="entry name" value="MetI-like"/>
    <property type="match status" value="1"/>
</dbReference>
<dbReference type="Pfam" id="PF00528">
    <property type="entry name" value="BPD_transp_1"/>
    <property type="match status" value="1"/>
</dbReference>
<evidence type="ECO:0000259" key="8">
    <source>
        <dbReference type="PROSITE" id="PS50928"/>
    </source>
</evidence>
<evidence type="ECO:0000256" key="6">
    <source>
        <dbReference type="ARBA" id="ARBA00023136"/>
    </source>
</evidence>
<feature type="transmembrane region" description="Helical" evidence="7">
    <location>
        <begin position="187"/>
        <end position="209"/>
    </location>
</feature>
<dbReference type="Proteomes" id="UP000198773">
    <property type="component" value="Unassembled WGS sequence"/>
</dbReference>
<evidence type="ECO:0000313" key="9">
    <source>
        <dbReference type="EMBL" id="SEA77951.1"/>
    </source>
</evidence>
<keyword evidence="5 7" id="KW-1133">Transmembrane helix</keyword>
<proteinExistence type="inferred from homology"/>
<dbReference type="NCBIfam" id="TIGR01097">
    <property type="entry name" value="PhnE"/>
    <property type="match status" value="1"/>
</dbReference>
<feature type="transmembrane region" description="Helical" evidence="7">
    <location>
        <begin position="130"/>
        <end position="153"/>
    </location>
</feature>
<evidence type="ECO:0000256" key="3">
    <source>
        <dbReference type="ARBA" id="ARBA00022475"/>
    </source>
</evidence>
<evidence type="ECO:0000256" key="5">
    <source>
        <dbReference type="ARBA" id="ARBA00022989"/>
    </source>
</evidence>
<dbReference type="AlphaFoldDB" id="A0A1H4DYW9"/>
<sequence length="270" mass="29210">MIEKAQHGNSDYLPPRFRSPSVTAWLLIIGFVAFFLHGIDGADVSIDRLGQGILNVGIFAAESFPPDLSRWNFIAYAMLETFQMALVGVVFGVIISVPFALLSARNTSPNRLVRWLSTNIVATLRTIPDLVWALIFVVAVGLGPLAGILAIMMDTIGFCGRFFAERIEETDPRPAQALTAAGCSRSAVIMASILPEAFPSFVATSLYSVEKAIRSAVVLGLVGAGGIGVELSAAMNLFRYDQALTIMLIILLVVISVEHLSSWIRKRLLS</sequence>
<dbReference type="GO" id="GO:0005886">
    <property type="term" value="C:plasma membrane"/>
    <property type="evidence" value="ECO:0007669"/>
    <property type="project" value="UniProtKB-SubCell"/>
</dbReference>
<dbReference type="RefSeq" id="WP_091343384.1">
    <property type="nucleotide sequence ID" value="NZ_FNRM01000006.1"/>
</dbReference>